<keyword evidence="1" id="KW-0812">Transmembrane</keyword>
<feature type="transmembrane region" description="Helical" evidence="1">
    <location>
        <begin position="102"/>
        <end position="125"/>
    </location>
</feature>
<dbReference type="RefSeq" id="WP_158741298.1">
    <property type="nucleotide sequence ID" value="NZ_JAFBEP010000002.1"/>
</dbReference>
<reference evidence="2 3" key="1">
    <citation type="submission" date="2019-12" db="EMBL/GenBank/DDBJ databases">
        <title>Defluviitalea raffinosedens, isolated from a biogas fermenter, genome sequencing and characterization.</title>
        <authorList>
            <person name="Rettenmaier R."/>
            <person name="Schneider M."/>
            <person name="Neuhaus K."/>
            <person name="Liebl W."/>
            <person name="Zverlov V."/>
        </authorList>
    </citation>
    <scope>NUCLEOTIDE SEQUENCE [LARGE SCALE GENOMIC DNA]</scope>
    <source>
        <strain evidence="2 3">249c-K6</strain>
    </source>
</reference>
<dbReference type="EMBL" id="WSLF01000012">
    <property type="protein sequence ID" value="KAE9631371.1"/>
    <property type="molecule type" value="Genomic_DNA"/>
</dbReference>
<feature type="transmembrane region" description="Helical" evidence="1">
    <location>
        <begin position="217"/>
        <end position="237"/>
    </location>
</feature>
<gene>
    <name evidence="2" type="ORF">GND95_11455</name>
</gene>
<evidence type="ECO:0000313" key="2">
    <source>
        <dbReference type="EMBL" id="KAE9631371.1"/>
    </source>
</evidence>
<dbReference type="Pfam" id="PF04474">
    <property type="entry name" value="DUF554"/>
    <property type="match status" value="1"/>
</dbReference>
<feature type="transmembrane region" description="Helical" evidence="1">
    <location>
        <begin position="32"/>
        <end position="54"/>
    </location>
</feature>
<dbReference type="InterPro" id="IPR007563">
    <property type="entry name" value="DUF554"/>
</dbReference>
<protein>
    <submittedName>
        <fullName evidence="2">DUF554 family protein</fullName>
    </submittedName>
</protein>
<proteinExistence type="predicted"/>
<dbReference type="AlphaFoldDB" id="A0A7C8HE62"/>
<feature type="transmembrane region" description="Helical" evidence="1">
    <location>
        <begin position="145"/>
        <end position="175"/>
    </location>
</feature>
<feature type="transmembrane region" description="Helical" evidence="1">
    <location>
        <begin position="6"/>
        <end position="25"/>
    </location>
</feature>
<name>A0A7C8HE62_9FIRM</name>
<sequence>MLGTTVNALAIFCGALVGMFLKNGLKEDYKQIVFHGVSLAVLFIGASGAIGNMIQPSSHPILFIISLILGGLIGQWWNIELRLENLGDYLQSKMQKGDKGDNISQGFVSASLLFCVGTMAIMGALESGLQGVHKTLFAKSVLDGVTSILLSSTLGIGVALAGVSVFIYQGAITLLAQWIEPYMTADMIREISTVGGILIFAIGLNMLEIKKIKVGNLLPAIFIPILYYLPFVQELFLKLKSLLNIIL</sequence>
<accession>A0A7C8HE62</accession>
<dbReference type="Proteomes" id="UP000483018">
    <property type="component" value="Unassembled WGS sequence"/>
</dbReference>
<evidence type="ECO:0000313" key="3">
    <source>
        <dbReference type="Proteomes" id="UP000483018"/>
    </source>
</evidence>
<dbReference type="PANTHER" id="PTHR36111:SF2">
    <property type="entry name" value="INNER MEMBRANE PROTEIN"/>
    <property type="match status" value="1"/>
</dbReference>
<feature type="transmembrane region" description="Helical" evidence="1">
    <location>
        <begin position="60"/>
        <end position="81"/>
    </location>
</feature>
<keyword evidence="1" id="KW-0472">Membrane</keyword>
<feature type="transmembrane region" description="Helical" evidence="1">
    <location>
        <begin position="187"/>
        <end position="205"/>
    </location>
</feature>
<evidence type="ECO:0000256" key="1">
    <source>
        <dbReference type="SAM" id="Phobius"/>
    </source>
</evidence>
<dbReference type="PANTHER" id="PTHR36111">
    <property type="entry name" value="INNER MEMBRANE PROTEIN-RELATED"/>
    <property type="match status" value="1"/>
</dbReference>
<keyword evidence="3" id="KW-1185">Reference proteome</keyword>
<dbReference type="OrthoDB" id="9797976at2"/>
<comment type="caution">
    <text evidence="2">The sequence shown here is derived from an EMBL/GenBank/DDBJ whole genome shotgun (WGS) entry which is preliminary data.</text>
</comment>
<organism evidence="2 3">
    <name type="scientific">Defluviitalea raffinosedens</name>
    <dbReference type="NCBI Taxonomy" id="1450156"/>
    <lineage>
        <taxon>Bacteria</taxon>
        <taxon>Bacillati</taxon>
        <taxon>Bacillota</taxon>
        <taxon>Clostridia</taxon>
        <taxon>Lachnospirales</taxon>
        <taxon>Defluviitaleaceae</taxon>
        <taxon>Defluviitalea</taxon>
    </lineage>
</organism>
<keyword evidence="1" id="KW-1133">Transmembrane helix</keyword>